<proteinExistence type="predicted"/>
<gene>
    <name evidence="2" type="ORF">RRG08_065782</name>
</gene>
<accession>A0AAE1DKM0</accession>
<dbReference type="AlphaFoldDB" id="A0AAE1DKM0"/>
<protein>
    <recommendedName>
        <fullName evidence="4">Secreted protein</fullName>
    </recommendedName>
</protein>
<evidence type="ECO:0000313" key="3">
    <source>
        <dbReference type="Proteomes" id="UP001283361"/>
    </source>
</evidence>
<dbReference type="EMBL" id="JAWDGP010003468">
    <property type="protein sequence ID" value="KAK3774121.1"/>
    <property type="molecule type" value="Genomic_DNA"/>
</dbReference>
<name>A0AAE1DKM0_9GAST</name>
<evidence type="ECO:0008006" key="4">
    <source>
        <dbReference type="Google" id="ProtNLM"/>
    </source>
</evidence>
<comment type="caution">
    <text evidence="2">The sequence shown here is derived from an EMBL/GenBank/DDBJ whole genome shotgun (WGS) entry which is preliminary data.</text>
</comment>
<keyword evidence="3" id="KW-1185">Reference proteome</keyword>
<organism evidence="2 3">
    <name type="scientific">Elysia crispata</name>
    <name type="common">lettuce slug</name>
    <dbReference type="NCBI Taxonomy" id="231223"/>
    <lineage>
        <taxon>Eukaryota</taxon>
        <taxon>Metazoa</taxon>
        <taxon>Spiralia</taxon>
        <taxon>Lophotrochozoa</taxon>
        <taxon>Mollusca</taxon>
        <taxon>Gastropoda</taxon>
        <taxon>Heterobranchia</taxon>
        <taxon>Euthyneura</taxon>
        <taxon>Panpulmonata</taxon>
        <taxon>Sacoglossa</taxon>
        <taxon>Placobranchoidea</taxon>
        <taxon>Plakobranchidae</taxon>
        <taxon>Elysia</taxon>
    </lineage>
</organism>
<keyword evidence="1" id="KW-0732">Signal</keyword>
<feature type="chain" id="PRO_5042199793" description="Secreted protein" evidence="1">
    <location>
        <begin position="17"/>
        <end position="71"/>
    </location>
</feature>
<evidence type="ECO:0000256" key="1">
    <source>
        <dbReference type="SAM" id="SignalP"/>
    </source>
</evidence>
<feature type="signal peptide" evidence="1">
    <location>
        <begin position="1"/>
        <end position="16"/>
    </location>
</feature>
<dbReference type="Proteomes" id="UP001283361">
    <property type="component" value="Unassembled WGS sequence"/>
</dbReference>
<sequence length="71" mass="7907">MTSLFLFAAEVRHCLCMIFLTTYNIQQRQAVQSDHRRSEAGGRPCFCTTPMDSTGGPHIVLCGSEKFPVTL</sequence>
<reference evidence="2" key="1">
    <citation type="journal article" date="2023" name="G3 (Bethesda)">
        <title>A reference genome for the long-term kleptoplast-retaining sea slug Elysia crispata morphotype clarki.</title>
        <authorList>
            <person name="Eastman K.E."/>
            <person name="Pendleton A.L."/>
            <person name="Shaikh M.A."/>
            <person name="Suttiyut T."/>
            <person name="Ogas R."/>
            <person name="Tomko P."/>
            <person name="Gavelis G."/>
            <person name="Widhalm J.R."/>
            <person name="Wisecaver J.H."/>
        </authorList>
    </citation>
    <scope>NUCLEOTIDE SEQUENCE</scope>
    <source>
        <strain evidence="2">ECLA1</strain>
    </source>
</reference>
<evidence type="ECO:0000313" key="2">
    <source>
        <dbReference type="EMBL" id="KAK3774121.1"/>
    </source>
</evidence>